<proteinExistence type="inferred from homology"/>
<keyword evidence="12" id="KW-0560">Oxidoreductase</keyword>
<feature type="region of interest" description="Disordered" evidence="17">
    <location>
        <begin position="63"/>
        <end position="95"/>
    </location>
</feature>
<evidence type="ECO:0000256" key="1">
    <source>
        <dbReference type="ARBA" id="ARBA00001929"/>
    </source>
</evidence>
<evidence type="ECO:0000256" key="2">
    <source>
        <dbReference type="ARBA" id="ARBA00001966"/>
    </source>
</evidence>
<feature type="region of interest" description="Disordered" evidence="17">
    <location>
        <begin position="276"/>
        <end position="300"/>
    </location>
</feature>
<evidence type="ECO:0000256" key="7">
    <source>
        <dbReference type="ARBA" id="ARBA00012353"/>
    </source>
</evidence>
<dbReference type="EC" id="1.8.7.1" evidence="7"/>
<dbReference type="InterPro" id="IPR006067">
    <property type="entry name" value="NO2/SO3_Rdtase_4Fe4S_dom"/>
</dbReference>
<gene>
    <name evidence="20" type="ORF">KFL_008390030</name>
</gene>
<evidence type="ECO:0000256" key="9">
    <source>
        <dbReference type="ARBA" id="ARBA00022617"/>
    </source>
</evidence>
<evidence type="ECO:0000256" key="12">
    <source>
        <dbReference type="ARBA" id="ARBA00023002"/>
    </source>
</evidence>
<dbReference type="SUPFAM" id="SSF56014">
    <property type="entry name" value="Nitrite and sulphite reductase 4Fe-4S domain-like"/>
    <property type="match status" value="2"/>
</dbReference>
<dbReference type="EMBL" id="DF237788">
    <property type="protein sequence ID" value="GAQ91720.1"/>
    <property type="molecule type" value="Genomic_DNA"/>
</dbReference>
<keyword evidence="14" id="KW-0411">Iron-sulfur</keyword>
<feature type="domain" description="Nitrite/sulphite reductase 4Fe-4S" evidence="18">
    <location>
        <begin position="525"/>
        <end position="664"/>
    </location>
</feature>
<comment type="subunit">
    <text evidence="15">Monomer. Interacts with ferredoxin.</text>
</comment>
<evidence type="ECO:0000256" key="3">
    <source>
        <dbReference type="ARBA" id="ARBA00002010"/>
    </source>
</evidence>
<comment type="cofactor">
    <cofactor evidence="2">
        <name>[4Fe-4S] cluster</name>
        <dbReference type="ChEBI" id="CHEBI:49883"/>
    </cofactor>
</comment>
<dbReference type="InterPro" id="IPR045169">
    <property type="entry name" value="NO2/SO3_Rdtase_4Fe4S_prot"/>
</dbReference>
<dbReference type="NCBIfam" id="NF010029">
    <property type="entry name" value="PRK13504.1"/>
    <property type="match status" value="1"/>
</dbReference>
<evidence type="ECO:0000259" key="18">
    <source>
        <dbReference type="Pfam" id="PF01077"/>
    </source>
</evidence>
<dbReference type="GO" id="GO:0042644">
    <property type="term" value="C:chloroplast nucleoid"/>
    <property type="evidence" value="ECO:0007669"/>
    <property type="project" value="UniProtKB-SubCell"/>
</dbReference>
<keyword evidence="21" id="KW-1185">Reference proteome</keyword>
<keyword evidence="11" id="KW-0883">Thioether bond</keyword>
<dbReference type="GO" id="GO:0020037">
    <property type="term" value="F:heme binding"/>
    <property type="evidence" value="ECO:0007669"/>
    <property type="project" value="InterPro"/>
</dbReference>
<evidence type="ECO:0000256" key="5">
    <source>
        <dbReference type="ARBA" id="ARBA00004595"/>
    </source>
</evidence>
<name>A0A1Y1ILI5_KLENI</name>
<organism evidence="20 21">
    <name type="scientific">Klebsormidium nitens</name>
    <name type="common">Green alga</name>
    <name type="synonym">Ulothrix nitens</name>
    <dbReference type="NCBI Taxonomy" id="105231"/>
    <lineage>
        <taxon>Eukaryota</taxon>
        <taxon>Viridiplantae</taxon>
        <taxon>Streptophyta</taxon>
        <taxon>Klebsormidiophyceae</taxon>
        <taxon>Klebsormidiales</taxon>
        <taxon>Klebsormidiaceae</taxon>
        <taxon>Klebsormidium</taxon>
    </lineage>
</organism>
<evidence type="ECO:0000313" key="20">
    <source>
        <dbReference type="EMBL" id="GAQ91720.1"/>
    </source>
</evidence>
<comment type="cofactor">
    <cofactor evidence="1">
        <name>siroheme</name>
        <dbReference type="ChEBI" id="CHEBI:60052"/>
    </cofactor>
</comment>
<evidence type="ECO:0000256" key="13">
    <source>
        <dbReference type="ARBA" id="ARBA00023004"/>
    </source>
</evidence>
<dbReference type="FunFam" id="3.30.413.10:FF:000008">
    <property type="entry name" value="Sulfite reductase [ferredoxin], chloroplastic"/>
    <property type="match status" value="1"/>
</dbReference>
<dbReference type="InterPro" id="IPR036136">
    <property type="entry name" value="Nit/Sulf_reduc_fer-like_dom_sf"/>
</dbReference>
<comment type="catalytic activity">
    <reaction evidence="16">
        <text>hydrogen sulfide + 6 oxidized [2Fe-2S]-[ferredoxin] + 3 H2O = sulfite + 6 reduced [2Fe-2S]-[ferredoxin] + 7 H(+)</text>
        <dbReference type="Rhea" id="RHEA:23132"/>
        <dbReference type="Rhea" id="RHEA-COMP:10000"/>
        <dbReference type="Rhea" id="RHEA-COMP:10001"/>
        <dbReference type="ChEBI" id="CHEBI:15377"/>
        <dbReference type="ChEBI" id="CHEBI:15378"/>
        <dbReference type="ChEBI" id="CHEBI:17359"/>
        <dbReference type="ChEBI" id="CHEBI:29919"/>
        <dbReference type="ChEBI" id="CHEBI:33737"/>
        <dbReference type="ChEBI" id="CHEBI:33738"/>
        <dbReference type="EC" id="1.8.7.1"/>
    </reaction>
</comment>
<comment type="similarity">
    <text evidence="6">Belongs to the nitrite and sulfite reductase 4Fe-4S domain family.</text>
</comment>
<comment type="subcellular location">
    <subcellularLocation>
        <location evidence="5">Plastid</location>
        <location evidence="5">Chloroplast stroma</location>
        <location evidence="5">Chloroplast nucleoid</location>
    </subcellularLocation>
</comment>
<dbReference type="Pfam" id="PF03460">
    <property type="entry name" value="NIR_SIR_ferr"/>
    <property type="match status" value="2"/>
</dbReference>
<evidence type="ECO:0000313" key="21">
    <source>
        <dbReference type="Proteomes" id="UP000054558"/>
    </source>
</evidence>
<dbReference type="InterPro" id="IPR045854">
    <property type="entry name" value="NO2/SO3_Rdtase_4Fe4S_sf"/>
</dbReference>
<feature type="domain" description="Nitrite/sulphite reductase 4Fe-4S" evidence="18">
    <location>
        <begin position="248"/>
        <end position="427"/>
    </location>
</feature>
<evidence type="ECO:0000256" key="6">
    <source>
        <dbReference type="ARBA" id="ARBA00010429"/>
    </source>
</evidence>
<dbReference type="InterPro" id="IPR011787">
    <property type="entry name" value="SiR_ferredoxin-dep"/>
</dbReference>
<dbReference type="PROSITE" id="PS00365">
    <property type="entry name" value="NIR_SIR"/>
    <property type="match status" value="1"/>
</dbReference>
<dbReference type="AlphaFoldDB" id="A0A1Y1ILI5"/>
<dbReference type="Pfam" id="PF01077">
    <property type="entry name" value="NIR_SIR"/>
    <property type="match status" value="2"/>
</dbReference>
<evidence type="ECO:0000256" key="15">
    <source>
        <dbReference type="ARBA" id="ARBA00046513"/>
    </source>
</evidence>
<evidence type="ECO:0000256" key="14">
    <source>
        <dbReference type="ARBA" id="ARBA00023014"/>
    </source>
</evidence>
<keyword evidence="13" id="KW-0408">Iron</keyword>
<dbReference type="GO" id="GO:0046872">
    <property type="term" value="F:metal ion binding"/>
    <property type="evidence" value="ECO:0007669"/>
    <property type="project" value="UniProtKB-KW"/>
</dbReference>
<evidence type="ECO:0000256" key="8">
    <source>
        <dbReference type="ARBA" id="ARBA00022485"/>
    </source>
</evidence>
<dbReference type="OMA" id="WQMMLRL"/>
<dbReference type="PRINTS" id="PR00397">
    <property type="entry name" value="SIROHAEM"/>
</dbReference>
<dbReference type="STRING" id="105231.A0A1Y1ILI5"/>
<keyword evidence="10" id="KW-0479">Metal-binding</keyword>
<comment type="function">
    <text evidence="3">DNA-binding protein that binds to both double-stranded and single-stranded DNA without significant sequence specificity to reversibly repress the transcriptional activity of chloroplast nucleoids by promoting DNA compaction and possibly regulate DNA replication.</text>
</comment>
<dbReference type="PANTHER" id="PTHR11493:SF47">
    <property type="entry name" value="SULFITE REDUCTASE [NADPH] SUBUNIT BETA"/>
    <property type="match status" value="1"/>
</dbReference>
<feature type="compositionally biased region" description="Basic and acidic residues" evidence="17">
    <location>
        <begin position="276"/>
        <end position="288"/>
    </location>
</feature>
<evidence type="ECO:0000256" key="16">
    <source>
        <dbReference type="ARBA" id="ARBA00049518"/>
    </source>
</evidence>
<dbReference type="GO" id="GO:0000103">
    <property type="term" value="P:sulfate assimilation"/>
    <property type="evidence" value="ECO:0000318"/>
    <property type="project" value="GO_Central"/>
</dbReference>
<protein>
    <recommendedName>
        <fullName evidence="7">assimilatory sulfite reductase (ferredoxin)</fullName>
        <ecNumber evidence="7">1.8.7.1</ecNumber>
    </recommendedName>
</protein>
<dbReference type="Proteomes" id="UP000054558">
    <property type="component" value="Unassembled WGS sequence"/>
</dbReference>
<evidence type="ECO:0000256" key="10">
    <source>
        <dbReference type="ARBA" id="ARBA00022723"/>
    </source>
</evidence>
<evidence type="ECO:0000256" key="4">
    <source>
        <dbReference type="ARBA" id="ARBA00003329"/>
    </source>
</evidence>
<evidence type="ECO:0000256" key="11">
    <source>
        <dbReference type="ARBA" id="ARBA00022784"/>
    </source>
</evidence>
<sequence>MATSAAVAGSASSTIATNWGVSCRANAHRRSNCAVGSPFLGPGESLAGTSSFLGCQLKGGQDGLSKAASTSGRHAAPTAVMAPRKAPTSAPAKRSKVEIIKENSNFLRYPLIEDLANDEPNVSEPSVQLIKFHGSYQQDDREKRTFGQGKAYQFMMRTKQPGGKVDNRLYKTMDNLADRYGNGTLRLTTRQTFQLHGVLKQDMKTVFSTVIKNMGSTLGACGDVNRNILAPAAPYADKPEYKYTQEYSDKIADLLAPQAGAYYDVWLDGEKVMSSEEDPEVTKARNDNSHGTNFEGSPEPIYGTQFLPRKFKIAITVPGDNSVDILTNDLGLVVITDKTGELEGFDIYVGGGMGRTHRKEETFPALALPLGYVPKEDILYAVKAIVATQRDYGRRDDRKFSRLKYLVHDWGIDKFRTVTEQYYGKKFESFRELPEWRFEHYLGWQEQGDGKLFLGLNVENGRIKGDLKKAIRAVLDTYDLPVRITANQNLVLCDVKKAWRSPITRMLQAAGAVVAANKLDPLTVTSMACPAFPLCGLAVTEAERALPDINKRLRGIMNRLKMSKSDDTFVVRMTGCPNGCARPYMAELGFVGDGPNSYQIWLGGTPNQTALAQTYQEKMKVQDLEKTIEPILATWRDERGPAESLGEYVNRVGFDHLRQKAATYTPVRRGGPKARSFIIKEDTLDSLTELSIRSGKSLQELVHEAVQKMLDDKA</sequence>
<comment type="function">
    <text evidence="4">Essential protein with sulfite reductase activity required in assimilatory sulfate reduction pathway during both primary and secondary metabolism and thus involved in development and growth.</text>
</comment>
<dbReference type="Gene3D" id="3.30.413.10">
    <property type="entry name" value="Sulfite Reductase Hemoprotein, domain 1"/>
    <property type="match status" value="2"/>
</dbReference>
<dbReference type="SUPFAM" id="SSF55124">
    <property type="entry name" value="Nitrite/Sulfite reductase N-terminal domain-like"/>
    <property type="match status" value="2"/>
</dbReference>
<evidence type="ECO:0000256" key="17">
    <source>
        <dbReference type="SAM" id="MobiDB-lite"/>
    </source>
</evidence>
<accession>A0A1Y1ILI5</accession>
<dbReference type="GO" id="GO:0009570">
    <property type="term" value="C:chloroplast stroma"/>
    <property type="evidence" value="ECO:0000318"/>
    <property type="project" value="GO_Central"/>
</dbReference>
<dbReference type="InterPro" id="IPR006066">
    <property type="entry name" value="NO2/SO3_Rdtase_FeS/sirohaem_BS"/>
</dbReference>
<keyword evidence="9" id="KW-0349">Heme</keyword>
<dbReference type="InterPro" id="IPR005117">
    <property type="entry name" value="NiRdtase/SiRdtase_haem-b_fer"/>
</dbReference>
<feature type="domain" description="Nitrite/Sulfite reductase ferredoxin-like" evidence="19">
    <location>
        <begin position="446"/>
        <end position="509"/>
    </location>
</feature>
<dbReference type="FunFam" id="3.30.413.10:FF:000014">
    <property type="entry name" value="Sulfite reductase [ferredoxin], chloroplastic"/>
    <property type="match status" value="1"/>
</dbReference>
<keyword evidence="8" id="KW-0004">4Fe-4S</keyword>
<feature type="domain" description="Nitrite/Sulfite reductase ferredoxin-like" evidence="19">
    <location>
        <begin position="148"/>
        <end position="208"/>
    </location>
</feature>
<dbReference type="GO" id="GO:0050311">
    <property type="term" value="F:sulfite reductase (ferredoxin) activity"/>
    <property type="evidence" value="ECO:0000318"/>
    <property type="project" value="GO_Central"/>
</dbReference>
<evidence type="ECO:0000259" key="19">
    <source>
        <dbReference type="Pfam" id="PF03460"/>
    </source>
</evidence>
<dbReference type="PANTHER" id="PTHR11493">
    <property type="entry name" value="SULFITE REDUCTASE [NADPH] SUBUNIT BETA-RELATED"/>
    <property type="match status" value="1"/>
</dbReference>
<dbReference type="OrthoDB" id="1688044at2759"/>
<reference evidence="20 21" key="1">
    <citation type="journal article" date="2014" name="Nat. Commun.">
        <title>Klebsormidium flaccidum genome reveals primary factors for plant terrestrial adaptation.</title>
        <authorList>
            <person name="Hori K."/>
            <person name="Maruyama F."/>
            <person name="Fujisawa T."/>
            <person name="Togashi T."/>
            <person name="Yamamoto N."/>
            <person name="Seo M."/>
            <person name="Sato S."/>
            <person name="Yamada T."/>
            <person name="Mori H."/>
            <person name="Tajima N."/>
            <person name="Moriyama T."/>
            <person name="Ikeuchi M."/>
            <person name="Watanabe M."/>
            <person name="Wada H."/>
            <person name="Kobayashi K."/>
            <person name="Saito M."/>
            <person name="Masuda T."/>
            <person name="Sasaki-Sekimoto Y."/>
            <person name="Mashiguchi K."/>
            <person name="Awai K."/>
            <person name="Shimojima M."/>
            <person name="Masuda S."/>
            <person name="Iwai M."/>
            <person name="Nobusawa T."/>
            <person name="Narise T."/>
            <person name="Kondo S."/>
            <person name="Saito H."/>
            <person name="Sato R."/>
            <person name="Murakawa M."/>
            <person name="Ihara Y."/>
            <person name="Oshima-Yamada Y."/>
            <person name="Ohtaka K."/>
            <person name="Satoh M."/>
            <person name="Sonobe K."/>
            <person name="Ishii M."/>
            <person name="Ohtani R."/>
            <person name="Kanamori-Sato M."/>
            <person name="Honoki R."/>
            <person name="Miyazaki D."/>
            <person name="Mochizuki H."/>
            <person name="Umetsu J."/>
            <person name="Higashi K."/>
            <person name="Shibata D."/>
            <person name="Kamiya Y."/>
            <person name="Sato N."/>
            <person name="Nakamura Y."/>
            <person name="Tabata S."/>
            <person name="Ida S."/>
            <person name="Kurokawa K."/>
            <person name="Ohta H."/>
        </authorList>
    </citation>
    <scope>NUCLEOTIDE SEQUENCE [LARGE SCALE GENOMIC DNA]</scope>
    <source>
        <strain evidence="20 21">NIES-2285</strain>
    </source>
</reference>
<dbReference type="NCBIfam" id="TIGR02042">
    <property type="entry name" value="sir"/>
    <property type="match status" value="1"/>
</dbReference>
<dbReference type="GO" id="GO:0051539">
    <property type="term" value="F:4 iron, 4 sulfur cluster binding"/>
    <property type="evidence" value="ECO:0007669"/>
    <property type="project" value="UniProtKB-KW"/>
</dbReference>